<feature type="transmembrane region" description="Helical" evidence="7">
    <location>
        <begin position="102"/>
        <end position="118"/>
    </location>
</feature>
<keyword evidence="10" id="KW-1185">Reference proteome</keyword>
<feature type="transmembrane region" description="Helical" evidence="7">
    <location>
        <begin position="61"/>
        <end position="90"/>
    </location>
</feature>
<feature type="region of interest" description="Disordered" evidence="6">
    <location>
        <begin position="1"/>
        <end position="21"/>
    </location>
</feature>
<evidence type="ECO:0000256" key="6">
    <source>
        <dbReference type="SAM" id="MobiDB-lite"/>
    </source>
</evidence>
<dbReference type="EMBL" id="FQZB01000003">
    <property type="protein sequence ID" value="SHI47617.1"/>
    <property type="molecule type" value="Genomic_DNA"/>
</dbReference>
<feature type="compositionally biased region" description="Low complexity" evidence="6">
    <location>
        <begin position="12"/>
        <end position="21"/>
    </location>
</feature>
<evidence type="ECO:0000256" key="1">
    <source>
        <dbReference type="ARBA" id="ARBA00004141"/>
    </source>
</evidence>
<keyword evidence="2 7" id="KW-0812">Transmembrane</keyword>
<dbReference type="GO" id="GO:0016020">
    <property type="term" value="C:membrane"/>
    <property type="evidence" value="ECO:0007669"/>
    <property type="project" value="UniProtKB-SubCell"/>
</dbReference>
<comment type="subcellular location">
    <subcellularLocation>
        <location evidence="1">Membrane</location>
        <topology evidence="1">Multi-pass membrane protein</topology>
    </subcellularLocation>
</comment>
<reference evidence="9 10" key="1">
    <citation type="submission" date="2016-11" db="EMBL/GenBank/DDBJ databases">
        <authorList>
            <person name="Jaros S."/>
            <person name="Januszkiewicz K."/>
            <person name="Wedrychowicz H."/>
        </authorList>
    </citation>
    <scope>NUCLEOTIDE SEQUENCE [LARGE SCALE GENOMIC DNA]</scope>
    <source>
        <strain evidence="9 10">DSM 21758</strain>
    </source>
</reference>
<protein>
    <submittedName>
        <fullName evidence="9">RDD family protein</fullName>
    </submittedName>
</protein>
<dbReference type="RefSeq" id="WP_072984654.1">
    <property type="nucleotide sequence ID" value="NZ_FQZB01000003.1"/>
</dbReference>
<dbReference type="Pfam" id="PF06271">
    <property type="entry name" value="RDD"/>
    <property type="match status" value="1"/>
</dbReference>
<evidence type="ECO:0000256" key="7">
    <source>
        <dbReference type="SAM" id="Phobius"/>
    </source>
</evidence>
<feature type="domain" description="RDD" evidence="8">
    <location>
        <begin position="61"/>
        <end position="135"/>
    </location>
</feature>
<organism evidence="9 10">
    <name type="scientific">Clostridium cavendishii DSM 21758</name>
    <dbReference type="NCBI Taxonomy" id="1121302"/>
    <lineage>
        <taxon>Bacteria</taxon>
        <taxon>Bacillati</taxon>
        <taxon>Bacillota</taxon>
        <taxon>Clostridia</taxon>
        <taxon>Eubacteriales</taxon>
        <taxon>Clostridiaceae</taxon>
        <taxon>Clostridium</taxon>
    </lineage>
</organism>
<evidence type="ECO:0000256" key="3">
    <source>
        <dbReference type="ARBA" id="ARBA00022989"/>
    </source>
</evidence>
<dbReference type="Proteomes" id="UP000184310">
    <property type="component" value="Unassembled WGS sequence"/>
</dbReference>
<dbReference type="InterPro" id="IPR010432">
    <property type="entry name" value="RDD"/>
</dbReference>
<keyword evidence="5" id="KW-0175">Coiled coil</keyword>
<keyword evidence="4 7" id="KW-0472">Membrane</keyword>
<evidence type="ECO:0000313" key="10">
    <source>
        <dbReference type="Proteomes" id="UP000184310"/>
    </source>
</evidence>
<evidence type="ECO:0000259" key="8">
    <source>
        <dbReference type="Pfam" id="PF06271"/>
    </source>
</evidence>
<name>A0A1M6BG22_9CLOT</name>
<evidence type="ECO:0000256" key="2">
    <source>
        <dbReference type="ARBA" id="ARBA00022692"/>
    </source>
</evidence>
<accession>A0A1M6BG22</accession>
<evidence type="ECO:0000313" key="9">
    <source>
        <dbReference type="EMBL" id="SHI47617.1"/>
    </source>
</evidence>
<dbReference type="STRING" id="1121302.SAMN02745163_00346"/>
<keyword evidence="3 7" id="KW-1133">Transmembrane helix</keyword>
<evidence type="ECO:0000256" key="4">
    <source>
        <dbReference type="ARBA" id="ARBA00023136"/>
    </source>
</evidence>
<sequence length="135" mass="15387">MDENKKDLETTEAIGENGENINQEIHQEEIKELLNNQEEVKKETKEEVKEEVKISTEKKGILLRLIASIIDQTIAIGLSVALLFVFNAILKIFGYEVAQRQPVFFIIFVIVNVIYSPIMESTKVKATLGRKLLKL</sequence>
<proteinExistence type="predicted"/>
<evidence type="ECO:0000256" key="5">
    <source>
        <dbReference type="SAM" id="Coils"/>
    </source>
</evidence>
<feature type="coiled-coil region" evidence="5">
    <location>
        <begin position="23"/>
        <end position="54"/>
    </location>
</feature>
<dbReference type="AlphaFoldDB" id="A0A1M6BG22"/>
<gene>
    <name evidence="9" type="ORF">SAMN02745163_00346</name>
</gene>